<evidence type="ECO:0000256" key="2">
    <source>
        <dbReference type="ARBA" id="ARBA00022737"/>
    </source>
</evidence>
<dbReference type="PROSITE" id="PS00678">
    <property type="entry name" value="WD_REPEATS_1"/>
    <property type="match status" value="6"/>
</dbReference>
<keyword evidence="4" id="KW-0067">ATP-binding</keyword>
<dbReference type="InterPro" id="IPR001680">
    <property type="entry name" value="WD40_rpt"/>
</dbReference>
<dbReference type="SUPFAM" id="SSF50978">
    <property type="entry name" value="WD40 repeat-like"/>
    <property type="match status" value="1"/>
</dbReference>
<feature type="repeat" description="WD" evidence="3">
    <location>
        <begin position="326"/>
        <end position="367"/>
    </location>
</feature>
<feature type="repeat" description="WD" evidence="3">
    <location>
        <begin position="368"/>
        <end position="409"/>
    </location>
</feature>
<feature type="repeat" description="WD" evidence="3">
    <location>
        <begin position="494"/>
        <end position="535"/>
    </location>
</feature>
<feature type="repeat" description="WD" evidence="3">
    <location>
        <begin position="578"/>
        <end position="612"/>
    </location>
</feature>
<feature type="binding site" evidence="4">
    <location>
        <position position="66"/>
    </location>
    <ligand>
        <name>ATP</name>
        <dbReference type="ChEBI" id="CHEBI:30616"/>
    </ligand>
</feature>
<dbReference type="Proteomes" id="UP001301728">
    <property type="component" value="Unassembled WGS sequence"/>
</dbReference>
<dbReference type="PANTHER" id="PTHR44129">
    <property type="entry name" value="WD REPEAT-CONTAINING PROTEIN POP1"/>
    <property type="match status" value="1"/>
</dbReference>
<evidence type="ECO:0000256" key="3">
    <source>
        <dbReference type="PROSITE-ProRule" id="PRU00221"/>
    </source>
</evidence>
<keyword evidence="6" id="KW-0418">Kinase</keyword>
<accession>A0ABU5TUR8</accession>
<dbReference type="SUPFAM" id="SSF56112">
    <property type="entry name" value="Protein kinase-like (PK-like)"/>
    <property type="match status" value="1"/>
</dbReference>
<dbReference type="Gene3D" id="3.30.200.20">
    <property type="entry name" value="Phosphorylase Kinase, domain 1"/>
    <property type="match status" value="1"/>
</dbReference>
<feature type="repeat" description="WD" evidence="3">
    <location>
        <begin position="452"/>
        <end position="493"/>
    </location>
</feature>
<evidence type="ECO:0000256" key="1">
    <source>
        <dbReference type="ARBA" id="ARBA00022574"/>
    </source>
</evidence>
<keyword evidence="6" id="KW-0808">Transferase</keyword>
<dbReference type="EMBL" id="JAYGHT010000013">
    <property type="protein sequence ID" value="MEA5518648.1"/>
    <property type="molecule type" value="Genomic_DNA"/>
</dbReference>
<dbReference type="InterPro" id="IPR019775">
    <property type="entry name" value="WD40_repeat_CS"/>
</dbReference>
<name>A0ABU5TUR8_9CYAN</name>
<dbReference type="Gene3D" id="1.10.510.10">
    <property type="entry name" value="Transferase(Phosphotransferase) domain 1"/>
    <property type="match status" value="1"/>
</dbReference>
<gene>
    <name evidence="6" type="ORF">VB854_06760</name>
</gene>
<dbReference type="SMART" id="SM00220">
    <property type="entry name" value="S_TKc"/>
    <property type="match status" value="1"/>
</dbReference>
<dbReference type="NCBIfam" id="NF045510">
    <property type="entry name" value="4Cys_prefix_kin"/>
    <property type="match status" value="1"/>
</dbReference>
<comment type="caution">
    <text evidence="6">The sequence shown here is derived from an EMBL/GenBank/DDBJ whole genome shotgun (WGS) entry which is preliminary data.</text>
</comment>
<dbReference type="CDD" id="cd14014">
    <property type="entry name" value="STKc_PknB_like"/>
    <property type="match status" value="1"/>
</dbReference>
<dbReference type="InterPro" id="IPR050349">
    <property type="entry name" value="WD_LIS1/nudF_dynein_reg"/>
</dbReference>
<feature type="repeat" description="WD" evidence="3">
    <location>
        <begin position="536"/>
        <end position="577"/>
    </location>
</feature>
<dbReference type="CDD" id="cd00200">
    <property type="entry name" value="WD40"/>
    <property type="match status" value="1"/>
</dbReference>
<proteinExistence type="predicted"/>
<dbReference type="EC" id="2.7.11.1" evidence="6"/>
<keyword evidence="7" id="KW-1185">Reference proteome</keyword>
<dbReference type="PROSITE" id="PS50294">
    <property type="entry name" value="WD_REPEATS_REGION"/>
    <property type="match status" value="7"/>
</dbReference>
<dbReference type="PROSITE" id="PS50082">
    <property type="entry name" value="WD_REPEATS_2"/>
    <property type="match status" value="7"/>
</dbReference>
<dbReference type="Pfam" id="PF25168">
    <property type="entry name" value="Beta-prop_WDR36-Utp21_2nd"/>
    <property type="match status" value="1"/>
</dbReference>
<evidence type="ECO:0000313" key="7">
    <source>
        <dbReference type="Proteomes" id="UP001301728"/>
    </source>
</evidence>
<dbReference type="Pfam" id="PF00400">
    <property type="entry name" value="WD40"/>
    <property type="match status" value="3"/>
</dbReference>
<protein>
    <submittedName>
        <fullName evidence="6">Serine/threonine-protein kinase</fullName>
        <ecNumber evidence="6">2.7.11.1</ecNumber>
    </submittedName>
</protein>
<dbReference type="InterPro" id="IPR000719">
    <property type="entry name" value="Prot_kinase_dom"/>
</dbReference>
<evidence type="ECO:0000313" key="6">
    <source>
        <dbReference type="EMBL" id="MEA5518648.1"/>
    </source>
</evidence>
<dbReference type="RefSeq" id="WP_323275834.1">
    <property type="nucleotide sequence ID" value="NZ_JAYGHT010000013.1"/>
</dbReference>
<dbReference type="PROSITE" id="PS50011">
    <property type="entry name" value="PROTEIN_KINASE_DOM"/>
    <property type="match status" value="1"/>
</dbReference>
<sequence length="612" mass="68440">MTCCLNPYCPKPDNPDGNRYCQTCGTELITILRSHYRVRKLLGEGGFGRTYLAEDIDRLNEYCVVKQFTANVQGTGALNKATQLFEQEARQLQQLGKHPQIPTLYAYFEEGKQLFLVQEYIEGETLSQLVEKRGVWKEPQVKQLLEDLLPVLKFVHEQKVIHRDIKPDNIIQRRGDECFVLIDFGVAKQLSTTVLQTKVGTRIGSDGYASIEQMQGGEAYPASDLFSLGVTCFYLLTQVHPYDLFLEEGYGWTRNWEQHLNQSISQELKEVLTKLLQKDVRQRYQSVSDILTALRSHSTKSSQIPQSSQTATSPVSWKNATCIKTLTGHSNHVRSVAFSPDGRILASGSDNHTIILWDITTHTQIATLKGHSHWVTSVAFSPDGRILASGSEDKTIKLWDIRTHREIATLKGHLDWIRSIALSQDRYILASGSSDKTIRLWNVKTHQTIAILKGHSNSVVCVALNQKANILASGSADKTIKLWDVSTHREIATLEGHSNWIRSVVFRPDGRILASGSDDQTVKLWDIATHTQIATLKGHSGCVGSVAFSPDGRTLASGSYDKTVKLWDVKTQTEIATLKGHSDWVKCVAFSPDGNTLASGSDDNTIKLWRPR</sequence>
<feature type="repeat" description="WD" evidence="3">
    <location>
        <begin position="410"/>
        <end position="451"/>
    </location>
</feature>
<feature type="domain" description="Protein kinase" evidence="5">
    <location>
        <begin position="36"/>
        <end position="300"/>
    </location>
</feature>
<evidence type="ECO:0000256" key="4">
    <source>
        <dbReference type="PROSITE-ProRule" id="PRU10141"/>
    </source>
</evidence>
<dbReference type="InterPro" id="IPR017441">
    <property type="entry name" value="Protein_kinase_ATP_BS"/>
</dbReference>
<organism evidence="6 7">
    <name type="scientific">Limnoraphis robusta CCNP1315</name>
    <dbReference type="NCBI Taxonomy" id="3110306"/>
    <lineage>
        <taxon>Bacteria</taxon>
        <taxon>Bacillati</taxon>
        <taxon>Cyanobacteriota</taxon>
        <taxon>Cyanophyceae</taxon>
        <taxon>Oscillatoriophycideae</taxon>
        <taxon>Oscillatoriales</taxon>
        <taxon>Sirenicapillariaceae</taxon>
        <taxon>Limnoraphis</taxon>
    </lineage>
</organism>
<keyword evidence="1 3" id="KW-0853">WD repeat</keyword>
<dbReference type="InterPro" id="IPR020472">
    <property type="entry name" value="WD40_PAC1"/>
</dbReference>
<dbReference type="GO" id="GO:0004674">
    <property type="term" value="F:protein serine/threonine kinase activity"/>
    <property type="evidence" value="ECO:0007669"/>
    <property type="project" value="UniProtKB-EC"/>
</dbReference>
<dbReference type="InterPro" id="IPR011009">
    <property type="entry name" value="Kinase-like_dom_sf"/>
</dbReference>
<keyword evidence="4" id="KW-0547">Nucleotide-binding</keyword>
<evidence type="ECO:0000259" key="5">
    <source>
        <dbReference type="PROSITE" id="PS50011"/>
    </source>
</evidence>
<dbReference type="Pfam" id="PF00069">
    <property type="entry name" value="Pkinase"/>
    <property type="match status" value="1"/>
</dbReference>
<reference evidence="6 7" key="1">
    <citation type="submission" date="2023-12" db="EMBL/GenBank/DDBJ databases">
        <title>Baltic Sea Cyanobacteria.</title>
        <authorList>
            <person name="Delbaje E."/>
            <person name="Fewer D.P."/>
            <person name="Shishido T.K."/>
        </authorList>
    </citation>
    <scope>NUCLEOTIDE SEQUENCE [LARGE SCALE GENOMIC DNA]</scope>
    <source>
        <strain evidence="6 7">CCNP 1315</strain>
    </source>
</reference>
<dbReference type="SMART" id="SM00320">
    <property type="entry name" value="WD40"/>
    <property type="match status" value="7"/>
</dbReference>
<dbReference type="InterPro" id="IPR015943">
    <property type="entry name" value="WD40/YVTN_repeat-like_dom_sf"/>
</dbReference>
<keyword evidence="2" id="KW-0677">Repeat</keyword>
<dbReference type="PROSITE" id="PS00107">
    <property type="entry name" value="PROTEIN_KINASE_ATP"/>
    <property type="match status" value="1"/>
</dbReference>
<dbReference type="InterPro" id="IPR036322">
    <property type="entry name" value="WD40_repeat_dom_sf"/>
</dbReference>
<dbReference type="PRINTS" id="PR00320">
    <property type="entry name" value="GPROTEINBRPT"/>
</dbReference>
<dbReference type="Gene3D" id="2.130.10.10">
    <property type="entry name" value="YVTN repeat-like/Quinoprotein amine dehydrogenase"/>
    <property type="match status" value="4"/>
</dbReference>